<evidence type="ECO:0000313" key="12">
    <source>
        <dbReference type="Proteomes" id="UP000765509"/>
    </source>
</evidence>
<feature type="region of interest" description="Disordered" evidence="9">
    <location>
        <begin position="213"/>
        <end position="239"/>
    </location>
</feature>
<dbReference type="Gene3D" id="1.10.10.1050">
    <property type="entry name" value="Dcp2, box A domain"/>
    <property type="match status" value="1"/>
</dbReference>
<comment type="cofactor">
    <cofactor evidence="1">
        <name>Mn(2+)</name>
        <dbReference type="ChEBI" id="CHEBI:29035"/>
    </cofactor>
</comment>
<feature type="compositionally biased region" description="Low complexity" evidence="9">
    <location>
        <begin position="229"/>
        <end position="239"/>
    </location>
</feature>
<feature type="compositionally biased region" description="Low complexity" evidence="9">
    <location>
        <begin position="1"/>
        <end position="15"/>
    </location>
</feature>
<dbReference type="EMBL" id="AVOT02000101">
    <property type="protein sequence ID" value="MBW0461082.1"/>
    <property type="molecule type" value="Genomic_DNA"/>
</dbReference>
<feature type="region of interest" description="Disordered" evidence="9">
    <location>
        <begin position="424"/>
        <end position="446"/>
    </location>
</feature>
<dbReference type="InterPro" id="IPR036189">
    <property type="entry name" value="DCP2_BoxA_sf"/>
</dbReference>
<feature type="region of interest" description="Disordered" evidence="9">
    <location>
        <begin position="1"/>
        <end position="31"/>
    </location>
</feature>
<dbReference type="Gene3D" id="3.90.79.10">
    <property type="entry name" value="Nucleoside Triphosphate Pyrophosphohydrolase"/>
    <property type="match status" value="1"/>
</dbReference>
<feature type="region of interest" description="Disordered" evidence="9">
    <location>
        <begin position="352"/>
        <end position="391"/>
    </location>
</feature>
<dbReference type="AlphaFoldDB" id="A0A9Q3GCE6"/>
<comment type="caution">
    <text evidence="11">The sequence shown here is derived from an EMBL/GenBank/DDBJ whole genome shotgun (WGS) entry which is preliminary data.</text>
</comment>
<keyword evidence="8" id="KW-0464">Manganese</keyword>
<keyword evidence="12" id="KW-1185">Reference proteome</keyword>
<sequence length="934" mass="105296">MSSNSNLDHQNLNNNHHNHNPPKTLSTNYSNSLSNSSTSVFSKMPLEDVLEDLASRFILNLPSIELAQIERVCFQVEQAHWFYEDFVRPNSLLNLPSYHLKTFTALFFEKCDFLTTHGAPLAGWDPQTAFDRFLKYKVRVPVCGAIMLNEDATQVLLVRGFKPNSSWSFPRGKINANELPRDCAIREVLEETGFNIEPYLSLQSIWSEDSKSSGIKKIRPSNPTPSGQNLNLSKSNKNSTLHTEGDDHFIEITICEQKLRMYLVTGIPNDTVFETRTRQEIGSIAWFPLTDLPTFNNVDGMIGKKSVNKMINVSSSSTTEPNGQRTTARFYMVVPFVNDMRNWLTNHSLLTPTGQSLETPRGHDYQRSYDHTPQISNHSNHHPNSINYYQSDQNSFNDQAQAVYERFNRLQAYQFSQDDLDLSNPFNLDNRLSSGKKKKRKNQRRKLLKKSFHEDRLIDNLACDLDQQLSTDDDDEKLNNQSPWRDLEEGTRALQNFFFGTSKDEINKVEKSDILLDDPSFNQPNSHLNTQSQTNLEINLSSFNNLDPHQSFSIKTNDLTLQSPNLITLKTDVRHDFPSEIDLEYEKGEPLSEPDTDVVKGYDIATSYASSLSSSYRGPSTQIPSSDERNASALPSQSNQSSTLLSSLLNMTETPKHFNTAQTMYSKHGHLAAPRPQPAPQQVERLLAMLQAPTPGPITSENSTSLLSQLLSSSQKTQDLSKLTPSQERMTISSDLVKQTQIYQDQPILSLDQRRVTSNSGIQQLHSPRAPLPNLPSNHLEPILLQQPNHQHIPQSTTKDDSPRLMGHLNGISPPEPVTPRASNLLDLLMKGHKSSNTTTSNIGHHSFGPQASATMINNDSTGLLLGSTRMPLREDERKEKKDALLRQLQSLASLGFQPSHSSSSTINTHNHDDLTNQSPHHSNYHFQKPIVID</sequence>
<evidence type="ECO:0000313" key="11">
    <source>
        <dbReference type="EMBL" id="MBW0461082.1"/>
    </source>
</evidence>
<dbReference type="Proteomes" id="UP000765509">
    <property type="component" value="Unassembled WGS sequence"/>
</dbReference>
<dbReference type="PANTHER" id="PTHR23114">
    <property type="entry name" value="M7GPPPN-MRNA HYDROLASE"/>
    <property type="match status" value="1"/>
</dbReference>
<evidence type="ECO:0000256" key="8">
    <source>
        <dbReference type="ARBA" id="ARBA00023211"/>
    </source>
</evidence>
<feature type="compositionally biased region" description="Low complexity" evidence="9">
    <location>
        <begin position="376"/>
        <end position="385"/>
    </location>
</feature>
<dbReference type="CDD" id="cd03672">
    <property type="entry name" value="NUDIX_Dcp2p_Nudt20"/>
    <property type="match status" value="1"/>
</dbReference>
<protein>
    <recommendedName>
        <fullName evidence="10">Nudix hydrolase domain-containing protein</fullName>
    </recommendedName>
</protein>
<evidence type="ECO:0000256" key="3">
    <source>
        <dbReference type="ARBA" id="ARBA00005279"/>
    </source>
</evidence>
<feature type="compositionally biased region" description="Basic residues" evidence="9">
    <location>
        <begin position="434"/>
        <end position="446"/>
    </location>
</feature>
<accession>A0A9Q3GCE6</accession>
<evidence type="ECO:0000256" key="1">
    <source>
        <dbReference type="ARBA" id="ARBA00001936"/>
    </source>
</evidence>
<evidence type="ECO:0000256" key="6">
    <source>
        <dbReference type="ARBA" id="ARBA00022801"/>
    </source>
</evidence>
<dbReference type="InterPro" id="IPR044099">
    <property type="entry name" value="Dcp2_NUDIX"/>
</dbReference>
<dbReference type="GO" id="GO:0003723">
    <property type="term" value="F:RNA binding"/>
    <property type="evidence" value="ECO:0007669"/>
    <property type="project" value="UniProtKB-KW"/>
</dbReference>
<dbReference type="InterPro" id="IPR007722">
    <property type="entry name" value="DCP2_BoxA"/>
</dbReference>
<organism evidence="11 12">
    <name type="scientific">Austropuccinia psidii MF-1</name>
    <dbReference type="NCBI Taxonomy" id="1389203"/>
    <lineage>
        <taxon>Eukaryota</taxon>
        <taxon>Fungi</taxon>
        <taxon>Dikarya</taxon>
        <taxon>Basidiomycota</taxon>
        <taxon>Pucciniomycotina</taxon>
        <taxon>Pucciniomycetes</taxon>
        <taxon>Pucciniales</taxon>
        <taxon>Sphaerophragmiaceae</taxon>
        <taxon>Austropuccinia</taxon>
    </lineage>
</organism>
<evidence type="ECO:0000256" key="7">
    <source>
        <dbReference type="ARBA" id="ARBA00022884"/>
    </source>
</evidence>
<dbReference type="OrthoDB" id="18996at2759"/>
<feature type="domain" description="Nudix hydrolase" evidence="10">
    <location>
        <begin position="138"/>
        <end position="311"/>
    </location>
</feature>
<dbReference type="Pfam" id="PF00293">
    <property type="entry name" value="NUDIX"/>
    <property type="match status" value="1"/>
</dbReference>
<dbReference type="GO" id="GO:0000184">
    <property type="term" value="P:nuclear-transcribed mRNA catabolic process, nonsense-mediated decay"/>
    <property type="evidence" value="ECO:0007669"/>
    <property type="project" value="InterPro"/>
</dbReference>
<keyword evidence="6" id="KW-0378">Hydrolase</keyword>
<dbReference type="InterPro" id="IPR015797">
    <property type="entry name" value="NUDIX_hydrolase-like_dom_sf"/>
</dbReference>
<comment type="subcellular location">
    <subcellularLocation>
        <location evidence="2">Cytoplasm</location>
    </subcellularLocation>
</comment>
<keyword evidence="4" id="KW-0963">Cytoplasm</keyword>
<keyword evidence="5" id="KW-0479">Metal-binding</keyword>
<evidence type="ECO:0000256" key="2">
    <source>
        <dbReference type="ARBA" id="ARBA00004496"/>
    </source>
</evidence>
<dbReference type="SUPFAM" id="SSF140586">
    <property type="entry name" value="Dcp2 domain-like"/>
    <property type="match status" value="1"/>
</dbReference>
<dbReference type="InterPro" id="IPR020084">
    <property type="entry name" value="NUDIX_hydrolase_CS"/>
</dbReference>
<dbReference type="GO" id="GO:0000290">
    <property type="term" value="P:deadenylation-dependent decapping of nuclear-transcribed mRNA"/>
    <property type="evidence" value="ECO:0007669"/>
    <property type="project" value="InterPro"/>
</dbReference>
<evidence type="ECO:0000256" key="9">
    <source>
        <dbReference type="SAM" id="MobiDB-lite"/>
    </source>
</evidence>
<proteinExistence type="inferred from homology"/>
<dbReference type="GO" id="GO:0000932">
    <property type="term" value="C:P-body"/>
    <property type="evidence" value="ECO:0007669"/>
    <property type="project" value="TreeGrafter"/>
</dbReference>
<dbReference type="PANTHER" id="PTHR23114:SF17">
    <property type="entry name" value="M7GPPPN-MRNA HYDROLASE"/>
    <property type="match status" value="1"/>
</dbReference>
<dbReference type="PROSITE" id="PS00893">
    <property type="entry name" value="NUDIX_BOX"/>
    <property type="match status" value="1"/>
</dbReference>
<evidence type="ECO:0000259" key="10">
    <source>
        <dbReference type="PROSITE" id="PS51462"/>
    </source>
</evidence>
<evidence type="ECO:0000256" key="4">
    <source>
        <dbReference type="ARBA" id="ARBA00022490"/>
    </source>
</evidence>
<name>A0A9Q3GCE6_9BASI</name>
<dbReference type="Pfam" id="PF05026">
    <property type="entry name" value="DCP2"/>
    <property type="match status" value="1"/>
</dbReference>
<gene>
    <name evidence="11" type="ORF">O181_000797</name>
</gene>
<keyword evidence="7" id="KW-0694">RNA-binding</keyword>
<dbReference type="SMART" id="SM01125">
    <property type="entry name" value="DCP2"/>
    <property type="match status" value="1"/>
</dbReference>
<dbReference type="GO" id="GO:0030145">
    <property type="term" value="F:manganese ion binding"/>
    <property type="evidence" value="ECO:0007669"/>
    <property type="project" value="InterPro"/>
</dbReference>
<feature type="compositionally biased region" description="Low complexity" evidence="9">
    <location>
        <begin position="896"/>
        <end position="909"/>
    </location>
</feature>
<feature type="region of interest" description="Disordered" evidence="9">
    <location>
        <begin position="896"/>
        <end position="934"/>
    </location>
</feature>
<reference evidence="11" key="1">
    <citation type="submission" date="2021-03" db="EMBL/GenBank/DDBJ databases">
        <title>Draft genome sequence of rust myrtle Austropuccinia psidii MF-1, a brazilian biotype.</title>
        <authorList>
            <person name="Quecine M.C."/>
            <person name="Pachon D.M.R."/>
            <person name="Bonatelli M.L."/>
            <person name="Correr F.H."/>
            <person name="Franceschini L.M."/>
            <person name="Leite T.F."/>
            <person name="Margarido G.R.A."/>
            <person name="Almeida C.A."/>
            <person name="Ferrarezi J.A."/>
            <person name="Labate C.A."/>
        </authorList>
    </citation>
    <scope>NUCLEOTIDE SEQUENCE</scope>
    <source>
        <strain evidence="11">MF-1</strain>
    </source>
</reference>
<dbReference type="GO" id="GO:0140933">
    <property type="term" value="F:5'-(N(7)-methylguanosine 5'-triphospho)-[mRNA] hydrolase activity"/>
    <property type="evidence" value="ECO:0007669"/>
    <property type="project" value="InterPro"/>
</dbReference>
<dbReference type="InterPro" id="IPR000086">
    <property type="entry name" value="NUDIX_hydrolase_dom"/>
</dbReference>
<comment type="similarity">
    <text evidence="3">Belongs to the Nudix hydrolase family. DCP2 subfamily.</text>
</comment>
<dbReference type="PROSITE" id="PS51462">
    <property type="entry name" value="NUDIX"/>
    <property type="match status" value="1"/>
</dbReference>
<evidence type="ECO:0000256" key="5">
    <source>
        <dbReference type="ARBA" id="ARBA00022723"/>
    </source>
</evidence>
<dbReference type="SUPFAM" id="SSF55811">
    <property type="entry name" value="Nudix"/>
    <property type="match status" value="1"/>
</dbReference>
<feature type="compositionally biased region" description="Polar residues" evidence="9">
    <location>
        <begin position="916"/>
        <end position="926"/>
    </location>
</feature>
<feature type="compositionally biased region" description="Basic and acidic residues" evidence="9">
    <location>
        <begin position="360"/>
        <end position="370"/>
    </location>
</feature>
<feature type="region of interest" description="Disordered" evidence="9">
    <location>
        <begin position="611"/>
        <end position="643"/>
    </location>
</feature>